<evidence type="ECO:0000256" key="5">
    <source>
        <dbReference type="ARBA" id="ARBA00023049"/>
    </source>
</evidence>
<evidence type="ECO:0000313" key="10">
    <source>
        <dbReference type="EMBL" id="EPX76348.1"/>
    </source>
</evidence>
<evidence type="ECO:0000256" key="4">
    <source>
        <dbReference type="ARBA" id="ARBA00022833"/>
    </source>
</evidence>
<dbReference type="Gene3D" id="3.30.2010.10">
    <property type="entry name" value="Metalloproteases ('zincins'), catalytic domain"/>
    <property type="match status" value="1"/>
</dbReference>
<dbReference type="PANTHER" id="PTHR22726">
    <property type="entry name" value="METALLOENDOPEPTIDASE OMA1"/>
    <property type="match status" value="1"/>
</dbReference>
<dbReference type="OrthoDB" id="9810445at2"/>
<feature type="domain" description="DUF7092" evidence="9">
    <location>
        <begin position="4"/>
        <end position="60"/>
    </location>
</feature>
<dbReference type="Proteomes" id="UP000015347">
    <property type="component" value="Unassembled WGS sequence"/>
</dbReference>
<keyword evidence="1 6" id="KW-0645">Protease</keyword>
<comment type="similarity">
    <text evidence="6">Belongs to the peptidase M48 family.</text>
</comment>
<keyword evidence="5 6" id="KW-0482">Metalloprotease</keyword>
<dbReference type="GO" id="GO:0046872">
    <property type="term" value="F:metal ion binding"/>
    <property type="evidence" value="ECO:0007669"/>
    <property type="project" value="UniProtKB-KW"/>
</dbReference>
<dbReference type="STRING" id="1123237.Salmuc_02848"/>
<protein>
    <submittedName>
        <fullName evidence="11">Uncharacterized protein</fullName>
    </submittedName>
</protein>
<reference evidence="12" key="2">
    <citation type="journal article" date="2014" name="Stand. Genomic Sci.">
        <title>Genome sequence of the exopolysaccharide-producing Salipiger mucosus type strain (DSM 16094(T)), a moderately halophilic member of the Roseobacter clade.</title>
        <authorList>
            <person name="Riedel T."/>
            <person name="Spring S."/>
            <person name="Fiebig A."/>
            <person name="Petersen J."/>
            <person name="Kyrpides N.C."/>
            <person name="Goker M."/>
            <person name="Klenk H.P."/>
        </authorList>
    </citation>
    <scope>NUCLEOTIDE SEQUENCE [LARGE SCALE GENOMIC DNA]</scope>
    <source>
        <strain evidence="12">DSM 16094</strain>
    </source>
</reference>
<dbReference type="GO" id="GO:0004222">
    <property type="term" value="F:metalloendopeptidase activity"/>
    <property type="evidence" value="ECO:0007669"/>
    <property type="project" value="InterPro"/>
</dbReference>
<dbReference type="eggNOG" id="COG0501">
    <property type="taxonomic scope" value="Bacteria"/>
</dbReference>
<name>S9RYG7_9RHOB</name>
<dbReference type="Pfam" id="PF01435">
    <property type="entry name" value="Peptidase_M48"/>
    <property type="match status" value="1"/>
</dbReference>
<keyword evidence="3 6" id="KW-0378">Hydrolase</keyword>
<dbReference type="Pfam" id="PF23368">
    <property type="entry name" value="DUF7092"/>
    <property type="match status" value="1"/>
</dbReference>
<organism evidence="11 12">
    <name type="scientific">Salipiger mucosus DSM 16094</name>
    <dbReference type="NCBI Taxonomy" id="1123237"/>
    <lineage>
        <taxon>Bacteria</taxon>
        <taxon>Pseudomonadati</taxon>
        <taxon>Pseudomonadota</taxon>
        <taxon>Alphaproteobacteria</taxon>
        <taxon>Rhodobacterales</taxon>
        <taxon>Roseobacteraceae</taxon>
        <taxon>Salipiger</taxon>
    </lineage>
</organism>
<dbReference type="PANTHER" id="PTHR22726:SF1">
    <property type="entry name" value="METALLOENDOPEPTIDASE OMA1, MITOCHONDRIAL"/>
    <property type="match status" value="1"/>
</dbReference>
<feature type="transmembrane region" description="Helical" evidence="7">
    <location>
        <begin position="110"/>
        <end position="129"/>
    </location>
</feature>
<dbReference type="CDD" id="cd07332">
    <property type="entry name" value="M48C_Oma1_like"/>
    <property type="match status" value="1"/>
</dbReference>
<dbReference type="InterPro" id="IPR051156">
    <property type="entry name" value="Mito/Outer_Membr_Metalloprot"/>
</dbReference>
<dbReference type="InterPro" id="IPR001915">
    <property type="entry name" value="Peptidase_M48"/>
</dbReference>
<dbReference type="GO" id="GO:0016020">
    <property type="term" value="C:membrane"/>
    <property type="evidence" value="ECO:0007669"/>
    <property type="project" value="TreeGrafter"/>
</dbReference>
<dbReference type="GO" id="GO:0051603">
    <property type="term" value="P:proteolysis involved in protein catabolic process"/>
    <property type="evidence" value="ECO:0007669"/>
    <property type="project" value="TreeGrafter"/>
</dbReference>
<evidence type="ECO:0000256" key="2">
    <source>
        <dbReference type="ARBA" id="ARBA00022723"/>
    </source>
</evidence>
<keyword evidence="7" id="KW-0472">Membrane</keyword>
<accession>S9RYG7</accession>
<sequence length="377" mass="40278">MEGRASFHDGGTAARHEVRLRLSEDNQALVIEGDSLPAPLRWPLADLRALGDHADAARLVVTRHADHVPDALPRDPARLVIEDPRLIEWLHRTRPRLHRRDLRAGTGRRVALRLGGALAAVLLMLFVILPSMAGTLARLLPVEREVAFGRTVTAQMERMLGAESPGSLDCEAPGGTAALEAMVARLTEGRALDYDLRVRVLDSGMVNAFAAPGGQIVVMRGLLDKAEGPDMVAAVLAHEIGHVVHRDPTRNALRAAGSVGLLGLLFGDFTGGAAMVLLADRLINASYGQEAETQADIYAHAMLRDAGLPPAALAEMFERFRDLGGEVDGALAHFMSHPRLSERIDGARAAPPPEGAVTPALDPGQWRALQGICGAPD</sequence>
<keyword evidence="12" id="KW-1185">Reference proteome</keyword>
<evidence type="ECO:0000256" key="7">
    <source>
        <dbReference type="SAM" id="Phobius"/>
    </source>
</evidence>
<gene>
    <name evidence="11" type="ORF">Salmuc_02848</name>
    <name evidence="10" type="ORF">Salmuc_05289</name>
</gene>
<evidence type="ECO:0000313" key="11">
    <source>
        <dbReference type="EMBL" id="EPX83050.1"/>
    </source>
</evidence>
<reference evidence="11" key="1">
    <citation type="journal article" date="2013" name="Stand. Genomic Sci.">
        <title>Genome sequence of the exopolysaccharide-producing Salipiger mucosustype strain (A3T), a moderately halophilic member of the Roseobacterclade.</title>
        <authorList>
            <person name="Riedel T."/>
            <person name="Spring S."/>
            <person name="Fiebig A."/>
            <person name="Petersen J."/>
            <person name="Goeker M."/>
            <person name="Klenk H.-P."/>
        </authorList>
    </citation>
    <scope>NUCLEOTIDE SEQUENCE [LARGE SCALE GENOMIC DNA]</scope>
    <source>
        <strain evidence="11">DSM 16094</strain>
    </source>
</reference>
<evidence type="ECO:0000259" key="8">
    <source>
        <dbReference type="Pfam" id="PF01435"/>
    </source>
</evidence>
<feature type="domain" description="Peptidase M48" evidence="8">
    <location>
        <begin position="178"/>
        <end position="348"/>
    </location>
</feature>
<dbReference type="InterPro" id="IPR055518">
    <property type="entry name" value="DUF7092"/>
</dbReference>
<evidence type="ECO:0000259" key="9">
    <source>
        <dbReference type="Pfam" id="PF23368"/>
    </source>
</evidence>
<dbReference type="HOGENOM" id="CLU_029002_0_0_5"/>
<keyword evidence="4 6" id="KW-0862">Zinc</keyword>
<dbReference type="AlphaFoldDB" id="S9RYG7"/>
<dbReference type="EMBL" id="APVH01000017">
    <property type="protein sequence ID" value="EPX83050.1"/>
    <property type="molecule type" value="Genomic_DNA"/>
</dbReference>
<evidence type="ECO:0000256" key="1">
    <source>
        <dbReference type="ARBA" id="ARBA00022670"/>
    </source>
</evidence>
<evidence type="ECO:0000313" key="12">
    <source>
        <dbReference type="Proteomes" id="UP000015347"/>
    </source>
</evidence>
<comment type="cofactor">
    <cofactor evidence="6">
        <name>Zn(2+)</name>
        <dbReference type="ChEBI" id="CHEBI:29105"/>
    </cofactor>
    <text evidence="6">Binds 1 zinc ion per subunit.</text>
</comment>
<keyword evidence="2" id="KW-0479">Metal-binding</keyword>
<dbReference type="RefSeq" id="WP_021120157.1">
    <property type="nucleotide sequence ID" value="NZ_KE557275.1"/>
</dbReference>
<comment type="caution">
    <text evidence="11">The sequence shown here is derived from an EMBL/GenBank/DDBJ whole genome shotgun (WGS) entry which is preliminary data.</text>
</comment>
<evidence type="ECO:0000256" key="3">
    <source>
        <dbReference type="ARBA" id="ARBA00022801"/>
    </source>
</evidence>
<proteinExistence type="inferred from homology"/>
<dbReference type="EMBL" id="APVH01000053">
    <property type="protein sequence ID" value="EPX76348.1"/>
    <property type="molecule type" value="Genomic_DNA"/>
</dbReference>
<keyword evidence="7" id="KW-1133">Transmembrane helix</keyword>
<keyword evidence="7" id="KW-0812">Transmembrane</keyword>
<evidence type="ECO:0000256" key="6">
    <source>
        <dbReference type="RuleBase" id="RU003983"/>
    </source>
</evidence>